<dbReference type="InterPro" id="IPR012340">
    <property type="entry name" value="NA-bd_OB-fold"/>
</dbReference>
<dbReference type="InterPro" id="IPR013735">
    <property type="entry name" value="TF_NusA_N"/>
</dbReference>
<evidence type="ECO:0000259" key="8">
    <source>
        <dbReference type="Pfam" id="PF08529"/>
    </source>
</evidence>
<keyword evidence="2 7" id="KW-0963">Cytoplasm</keyword>
<gene>
    <name evidence="7 11" type="primary">nusA</name>
    <name evidence="11" type="ORF">ERS852540_01015</name>
</gene>
<evidence type="ECO:0000313" key="11">
    <source>
        <dbReference type="EMBL" id="CUQ84951.1"/>
    </source>
</evidence>
<dbReference type="Gene3D" id="2.40.50.140">
    <property type="entry name" value="Nucleic acid-binding proteins"/>
    <property type="match status" value="1"/>
</dbReference>
<dbReference type="InterPro" id="IPR009019">
    <property type="entry name" value="KH_sf_prok-type"/>
</dbReference>
<proteinExistence type="inferred from homology"/>
<dbReference type="HAMAP" id="MF_00945_B">
    <property type="entry name" value="NusA_B"/>
    <property type="match status" value="1"/>
</dbReference>
<dbReference type="Pfam" id="PF08529">
    <property type="entry name" value="NusA_N"/>
    <property type="match status" value="1"/>
</dbReference>
<dbReference type="SUPFAM" id="SSF54814">
    <property type="entry name" value="Prokaryotic type KH domain (KH-domain type II)"/>
    <property type="match status" value="2"/>
</dbReference>
<evidence type="ECO:0000256" key="7">
    <source>
        <dbReference type="HAMAP-Rule" id="MF_00945"/>
    </source>
</evidence>
<dbReference type="EMBL" id="CZBY01000006">
    <property type="protein sequence ID" value="CUQ84951.1"/>
    <property type="molecule type" value="Genomic_DNA"/>
</dbReference>
<dbReference type="InterPro" id="IPR015946">
    <property type="entry name" value="KH_dom-like_a/b"/>
</dbReference>
<dbReference type="OrthoDB" id="9807233at2"/>
<dbReference type="GO" id="GO:0005829">
    <property type="term" value="C:cytosol"/>
    <property type="evidence" value="ECO:0007669"/>
    <property type="project" value="TreeGrafter"/>
</dbReference>
<evidence type="ECO:0000313" key="12">
    <source>
        <dbReference type="Proteomes" id="UP000095662"/>
    </source>
</evidence>
<name>A0A174ZM03_9FIRM</name>
<evidence type="ECO:0000259" key="9">
    <source>
        <dbReference type="Pfam" id="PF13184"/>
    </source>
</evidence>
<dbReference type="InterPro" id="IPR036555">
    <property type="entry name" value="NusA_N_sf"/>
</dbReference>
<comment type="function">
    <text evidence="7">Participates in both transcription termination and antitermination.</text>
</comment>
<evidence type="ECO:0000256" key="4">
    <source>
        <dbReference type="ARBA" id="ARBA00022884"/>
    </source>
</evidence>
<sequence>MANSNTTELFEALTLLAKEKGIDPAVLIEKIQTALVIAIKKEYPRSENIKFDIDIAKGKFDVAIQKEVAAEVEDDANQISMEEAKTHTRRKLEYGDIVAIKLDTQHFGRIAAQTAKQVIKQGLKEIEREQLVAQWGGLQDEAVTVTVLKTEPRTGNATVNLNGNEVPLFRSEQIPGEVLKPGDMVKVYVSGVSATDHRPMLKISRVNKELVKRLFESEVPEIYDGTVEIKAISREAGSRSKVAVISNNPDVDALGACIGPGRQRISKVCAELGGEKMDVVFYSEKPEEFIAQALKPSDVIRVEIPDPEVKACTAIVPDNQLSLAIGNKGQNAKLAAKLTGFKIDIRPESGFYEGIESKQEKAEEEAQAEE</sequence>
<dbReference type="SUPFAM" id="SSF69705">
    <property type="entry name" value="Transcription factor NusA, N-terminal domain"/>
    <property type="match status" value="1"/>
</dbReference>
<evidence type="ECO:0000259" key="10">
    <source>
        <dbReference type="Pfam" id="PF26594"/>
    </source>
</evidence>
<evidence type="ECO:0000256" key="1">
    <source>
        <dbReference type="ARBA" id="ARBA00022472"/>
    </source>
</evidence>
<dbReference type="SUPFAM" id="SSF50249">
    <property type="entry name" value="Nucleic acid-binding proteins"/>
    <property type="match status" value="1"/>
</dbReference>
<dbReference type="PANTHER" id="PTHR22648">
    <property type="entry name" value="TRANSCRIPTION TERMINATION FACTOR NUSA"/>
    <property type="match status" value="1"/>
</dbReference>
<dbReference type="Gene3D" id="3.30.300.20">
    <property type="match status" value="2"/>
</dbReference>
<dbReference type="InterPro" id="IPR010213">
    <property type="entry name" value="TF_NusA"/>
</dbReference>
<comment type="subunit">
    <text evidence="7">Monomer. Binds directly to the core enzyme of the DNA-dependent RNA polymerase and to nascent RNA.</text>
</comment>
<dbReference type="InterPro" id="IPR058582">
    <property type="entry name" value="KH_NusA_2nd"/>
</dbReference>
<dbReference type="Pfam" id="PF26594">
    <property type="entry name" value="KH_NusA_2nd"/>
    <property type="match status" value="1"/>
</dbReference>
<accession>A0A174ZM03</accession>
<comment type="similarity">
    <text evidence="7">Belongs to the NusA family.</text>
</comment>
<evidence type="ECO:0000256" key="6">
    <source>
        <dbReference type="ARBA" id="ARBA00023163"/>
    </source>
</evidence>
<keyword evidence="5 7" id="KW-0805">Transcription regulation</keyword>
<reference evidence="11 12" key="1">
    <citation type="submission" date="2015-09" db="EMBL/GenBank/DDBJ databases">
        <authorList>
            <consortium name="Pathogen Informatics"/>
        </authorList>
    </citation>
    <scope>NUCLEOTIDE SEQUENCE [LARGE SCALE GENOMIC DNA]</scope>
    <source>
        <strain evidence="11 12">2789STDY5834928</strain>
    </source>
</reference>
<dbReference type="InterPro" id="IPR030842">
    <property type="entry name" value="TF_NusA_bacterial"/>
</dbReference>
<dbReference type="NCBIfam" id="TIGR01953">
    <property type="entry name" value="NusA"/>
    <property type="match status" value="1"/>
</dbReference>
<dbReference type="GO" id="GO:0006353">
    <property type="term" value="P:DNA-templated transcription termination"/>
    <property type="evidence" value="ECO:0007669"/>
    <property type="project" value="UniProtKB-UniRule"/>
</dbReference>
<protein>
    <recommendedName>
        <fullName evidence="7">Transcription termination/antitermination protein NusA</fullName>
    </recommendedName>
</protein>
<dbReference type="GO" id="GO:0003700">
    <property type="term" value="F:DNA-binding transcription factor activity"/>
    <property type="evidence" value="ECO:0007669"/>
    <property type="project" value="InterPro"/>
</dbReference>
<dbReference type="InterPro" id="IPR025249">
    <property type="entry name" value="TF_NusA_KH_1st"/>
</dbReference>
<feature type="domain" description="Transcription factor NusA N-terminal" evidence="8">
    <location>
        <begin position="8"/>
        <end position="129"/>
    </location>
</feature>
<feature type="domain" description="Transcription factor NusA first KH" evidence="9">
    <location>
        <begin position="207"/>
        <end position="281"/>
    </location>
</feature>
<dbReference type="CDD" id="cd02134">
    <property type="entry name" value="KH-II_NusA_rpt1"/>
    <property type="match status" value="1"/>
</dbReference>
<evidence type="ECO:0000256" key="5">
    <source>
        <dbReference type="ARBA" id="ARBA00023015"/>
    </source>
</evidence>
<evidence type="ECO:0000256" key="3">
    <source>
        <dbReference type="ARBA" id="ARBA00022814"/>
    </source>
</evidence>
<dbReference type="Proteomes" id="UP000095662">
    <property type="component" value="Unassembled WGS sequence"/>
</dbReference>
<keyword evidence="3 7" id="KW-0889">Transcription antitermination</keyword>
<comment type="subcellular location">
    <subcellularLocation>
        <location evidence="7">Cytoplasm</location>
    </subcellularLocation>
</comment>
<feature type="domain" description="NusA-like second KH" evidence="10">
    <location>
        <begin position="286"/>
        <end position="350"/>
    </location>
</feature>
<dbReference type="GO" id="GO:0003723">
    <property type="term" value="F:RNA binding"/>
    <property type="evidence" value="ECO:0007669"/>
    <property type="project" value="UniProtKB-UniRule"/>
</dbReference>
<dbReference type="STRING" id="39492.ERS852540_01015"/>
<keyword evidence="1 7" id="KW-0806">Transcription termination</keyword>
<keyword evidence="6 7" id="KW-0804">Transcription</keyword>
<evidence type="ECO:0000256" key="2">
    <source>
        <dbReference type="ARBA" id="ARBA00022490"/>
    </source>
</evidence>
<dbReference type="Pfam" id="PF13184">
    <property type="entry name" value="KH_NusA_1st"/>
    <property type="match status" value="1"/>
</dbReference>
<dbReference type="CDD" id="cd22529">
    <property type="entry name" value="KH-II_NusA_rpt2"/>
    <property type="match status" value="1"/>
</dbReference>
<dbReference type="AlphaFoldDB" id="A0A174ZM03"/>
<dbReference type="GO" id="GO:0031564">
    <property type="term" value="P:transcription antitermination"/>
    <property type="evidence" value="ECO:0007669"/>
    <property type="project" value="UniProtKB-UniRule"/>
</dbReference>
<keyword evidence="4 7" id="KW-0694">RNA-binding</keyword>
<dbReference type="PANTHER" id="PTHR22648:SF0">
    <property type="entry name" value="TRANSCRIPTION TERMINATION_ANTITERMINATION PROTEIN NUSA"/>
    <property type="match status" value="1"/>
</dbReference>
<dbReference type="FunFam" id="3.30.300.20:FF:000002">
    <property type="entry name" value="Transcription termination/antitermination protein NusA"/>
    <property type="match status" value="1"/>
</dbReference>
<dbReference type="FunFam" id="3.30.300.20:FF:000005">
    <property type="entry name" value="Transcription termination/antitermination protein NusA"/>
    <property type="match status" value="1"/>
</dbReference>
<dbReference type="Gene3D" id="3.30.1480.10">
    <property type="entry name" value="NusA, N-terminal domain"/>
    <property type="match status" value="1"/>
</dbReference>
<organism evidence="11 12">
    <name type="scientific">[Eubacterium] siraeum</name>
    <dbReference type="NCBI Taxonomy" id="39492"/>
    <lineage>
        <taxon>Bacteria</taxon>
        <taxon>Bacillati</taxon>
        <taxon>Bacillota</taxon>
        <taxon>Clostridia</taxon>
        <taxon>Eubacteriales</taxon>
        <taxon>Oscillospiraceae</taxon>
        <taxon>Oscillospiraceae incertae sedis</taxon>
    </lineage>
</organism>